<dbReference type="InterPro" id="IPR050493">
    <property type="entry name" value="FAD-dep_Monooxygenase_BioMet"/>
</dbReference>
<dbReference type="GO" id="GO:0004497">
    <property type="term" value="F:monooxygenase activity"/>
    <property type="evidence" value="ECO:0007669"/>
    <property type="project" value="UniProtKB-KW"/>
</dbReference>
<feature type="chain" id="PRO_5025335901" evidence="6">
    <location>
        <begin position="22"/>
        <end position="340"/>
    </location>
</feature>
<dbReference type="InterPro" id="IPR002938">
    <property type="entry name" value="FAD-bd"/>
</dbReference>
<feature type="domain" description="FAD-binding" evidence="7">
    <location>
        <begin position="251"/>
        <end position="318"/>
    </location>
</feature>
<dbReference type="GO" id="GO:0071949">
    <property type="term" value="F:FAD binding"/>
    <property type="evidence" value="ECO:0007669"/>
    <property type="project" value="InterPro"/>
</dbReference>
<dbReference type="InterPro" id="IPR036188">
    <property type="entry name" value="FAD/NAD-bd_sf"/>
</dbReference>
<gene>
    <name evidence="8" type="ORF">K469DRAFT_745987</name>
</gene>
<dbReference type="OrthoDB" id="9993796at2759"/>
<keyword evidence="4" id="KW-0560">Oxidoreductase</keyword>
<keyword evidence="6" id="KW-0732">Signal</keyword>
<dbReference type="PANTHER" id="PTHR13789:SF314">
    <property type="entry name" value="FAD-BINDING DOMAIN-CONTAINING PROTEIN"/>
    <property type="match status" value="1"/>
</dbReference>
<dbReference type="SUPFAM" id="SSF54373">
    <property type="entry name" value="FAD-linked reductases, C-terminal domain"/>
    <property type="match status" value="1"/>
</dbReference>
<evidence type="ECO:0000256" key="6">
    <source>
        <dbReference type="SAM" id="SignalP"/>
    </source>
</evidence>
<dbReference type="PRINTS" id="PR00420">
    <property type="entry name" value="RNGMNOXGNASE"/>
</dbReference>
<evidence type="ECO:0000313" key="8">
    <source>
        <dbReference type="EMBL" id="KAF2192593.1"/>
    </source>
</evidence>
<proteinExistence type="inferred from homology"/>
<comment type="similarity">
    <text evidence="1">Belongs to the paxM FAD-dependent monooxygenase family.</text>
</comment>
<dbReference type="Gene3D" id="3.50.50.60">
    <property type="entry name" value="FAD/NAD(P)-binding domain"/>
    <property type="match status" value="2"/>
</dbReference>
<keyword evidence="5" id="KW-0503">Monooxygenase</keyword>
<dbReference type="Pfam" id="PF01494">
    <property type="entry name" value="FAD_binding_3"/>
    <property type="match status" value="1"/>
</dbReference>
<accession>A0A6A6ENE8</accession>
<evidence type="ECO:0000313" key="9">
    <source>
        <dbReference type="Proteomes" id="UP000800200"/>
    </source>
</evidence>
<organism evidence="8 9">
    <name type="scientific">Zopfia rhizophila CBS 207.26</name>
    <dbReference type="NCBI Taxonomy" id="1314779"/>
    <lineage>
        <taxon>Eukaryota</taxon>
        <taxon>Fungi</taxon>
        <taxon>Dikarya</taxon>
        <taxon>Ascomycota</taxon>
        <taxon>Pezizomycotina</taxon>
        <taxon>Dothideomycetes</taxon>
        <taxon>Dothideomycetes incertae sedis</taxon>
        <taxon>Zopfiaceae</taxon>
        <taxon>Zopfia</taxon>
    </lineage>
</organism>
<dbReference type="AlphaFoldDB" id="A0A6A6ENE8"/>
<evidence type="ECO:0000256" key="2">
    <source>
        <dbReference type="ARBA" id="ARBA00022630"/>
    </source>
</evidence>
<keyword evidence="9" id="KW-1185">Reference proteome</keyword>
<name>A0A6A6ENE8_9PEZI</name>
<evidence type="ECO:0000256" key="1">
    <source>
        <dbReference type="ARBA" id="ARBA00007992"/>
    </source>
</evidence>
<dbReference type="Proteomes" id="UP000800200">
    <property type="component" value="Unassembled WGS sequence"/>
</dbReference>
<reference evidence="8" key="1">
    <citation type="journal article" date="2020" name="Stud. Mycol.">
        <title>101 Dothideomycetes genomes: a test case for predicting lifestyles and emergence of pathogens.</title>
        <authorList>
            <person name="Haridas S."/>
            <person name="Albert R."/>
            <person name="Binder M."/>
            <person name="Bloem J."/>
            <person name="Labutti K."/>
            <person name="Salamov A."/>
            <person name="Andreopoulos B."/>
            <person name="Baker S."/>
            <person name="Barry K."/>
            <person name="Bills G."/>
            <person name="Bluhm B."/>
            <person name="Cannon C."/>
            <person name="Castanera R."/>
            <person name="Culley D."/>
            <person name="Daum C."/>
            <person name="Ezra D."/>
            <person name="Gonzalez J."/>
            <person name="Henrissat B."/>
            <person name="Kuo A."/>
            <person name="Liang C."/>
            <person name="Lipzen A."/>
            <person name="Lutzoni F."/>
            <person name="Magnuson J."/>
            <person name="Mondo S."/>
            <person name="Nolan M."/>
            <person name="Ohm R."/>
            <person name="Pangilinan J."/>
            <person name="Park H.-J."/>
            <person name="Ramirez L."/>
            <person name="Alfaro M."/>
            <person name="Sun H."/>
            <person name="Tritt A."/>
            <person name="Yoshinaga Y."/>
            <person name="Zwiers L.-H."/>
            <person name="Turgeon B."/>
            <person name="Goodwin S."/>
            <person name="Spatafora J."/>
            <person name="Crous P."/>
            <person name="Grigoriev I."/>
        </authorList>
    </citation>
    <scope>NUCLEOTIDE SEQUENCE</scope>
    <source>
        <strain evidence="8">CBS 207.26</strain>
    </source>
</reference>
<evidence type="ECO:0000256" key="3">
    <source>
        <dbReference type="ARBA" id="ARBA00022827"/>
    </source>
</evidence>
<evidence type="ECO:0000256" key="4">
    <source>
        <dbReference type="ARBA" id="ARBA00023002"/>
    </source>
</evidence>
<dbReference type="PANTHER" id="PTHR13789">
    <property type="entry name" value="MONOOXYGENASE"/>
    <property type="match status" value="1"/>
</dbReference>
<dbReference type="EMBL" id="ML994615">
    <property type="protein sequence ID" value="KAF2192593.1"/>
    <property type="molecule type" value="Genomic_DNA"/>
</dbReference>
<dbReference type="SUPFAM" id="SSF51905">
    <property type="entry name" value="FAD/NAD(P)-binding domain"/>
    <property type="match status" value="1"/>
</dbReference>
<feature type="signal peptide" evidence="6">
    <location>
        <begin position="1"/>
        <end position="21"/>
    </location>
</feature>
<protein>
    <submittedName>
        <fullName evidence="8">FAD/NAD(P)-binding domain-containing protein</fullName>
    </submittedName>
</protein>
<sequence length="340" mass="37620">MKTQSHKIVIISSGLVRLATAAVLLSEADITILERGNPSHIAGGQAIGFGSNAVKILEPLGFDRKRAEDFWGEDHNADWLMYLRADARAELLRLAMEESVPEGIGGKTPILRYETAVRDIDLNEENVVLANGETLNADFTVDMLHLNLRSLKKRVAGRLHECWDHNEGGDLSIMRKNDGSNRAIITYPCRDFNYVNFSCAFSNDYLKGPADESSFAEGDPNEALEIFKDFPQLMLDFMQNQSLGASDHSPLPRYIRGRAALIGDAAHSIAPFQGQGTSQAIEDAEGFSVLLKPGVTRDHVPGILEQRESVRRPRASQVQLNTRLVSAQLTETKFLAEYVI</sequence>
<evidence type="ECO:0000256" key="5">
    <source>
        <dbReference type="ARBA" id="ARBA00023033"/>
    </source>
</evidence>
<keyword evidence="3" id="KW-0274">FAD</keyword>
<evidence type="ECO:0000259" key="7">
    <source>
        <dbReference type="Pfam" id="PF01494"/>
    </source>
</evidence>
<keyword evidence="2" id="KW-0285">Flavoprotein</keyword>